<dbReference type="InterPro" id="IPR043128">
    <property type="entry name" value="Rev_trsase/Diguanyl_cyclase"/>
</dbReference>
<organism evidence="3 4">
    <name type="scientific">Rhodonia placenta</name>
    <dbReference type="NCBI Taxonomy" id="104341"/>
    <lineage>
        <taxon>Eukaryota</taxon>
        <taxon>Fungi</taxon>
        <taxon>Dikarya</taxon>
        <taxon>Basidiomycota</taxon>
        <taxon>Agaricomycotina</taxon>
        <taxon>Agaricomycetes</taxon>
        <taxon>Polyporales</taxon>
        <taxon>Adustoporiaceae</taxon>
        <taxon>Rhodonia</taxon>
    </lineage>
</organism>
<feature type="domain" description="Reverse transcriptase" evidence="2">
    <location>
        <begin position="131"/>
        <end position="311"/>
    </location>
</feature>
<keyword evidence="1" id="KW-0511">Multifunctional enzyme</keyword>
<reference evidence="3" key="2">
    <citation type="journal article" name="Front. Microbiol.">
        <title>Degradative Capacity of Two Strains of Rhodonia placenta: From Phenotype to Genotype.</title>
        <authorList>
            <person name="Kolle M."/>
            <person name="Horta M.A.C."/>
            <person name="Nowrousian M."/>
            <person name="Ohm R.A."/>
            <person name="Benz J.P."/>
            <person name="Pilgard A."/>
        </authorList>
    </citation>
    <scope>NUCLEOTIDE SEQUENCE</scope>
    <source>
        <strain evidence="3">FPRL280</strain>
    </source>
</reference>
<dbReference type="PANTHER" id="PTHR37984">
    <property type="entry name" value="PROTEIN CBG26694"/>
    <property type="match status" value="1"/>
</dbReference>
<dbReference type="Gene3D" id="3.30.70.270">
    <property type="match status" value="2"/>
</dbReference>
<dbReference type="AlphaFoldDB" id="A0A8H7NTY6"/>
<dbReference type="Pfam" id="PF00078">
    <property type="entry name" value="RVT_1"/>
    <property type="match status" value="1"/>
</dbReference>
<evidence type="ECO:0000313" key="4">
    <source>
        <dbReference type="Proteomes" id="UP000639403"/>
    </source>
</evidence>
<dbReference type="PANTHER" id="PTHR37984:SF5">
    <property type="entry name" value="PROTEIN NYNRIN-LIKE"/>
    <property type="match status" value="1"/>
</dbReference>
<dbReference type="CDD" id="cd01647">
    <property type="entry name" value="RT_LTR"/>
    <property type="match status" value="1"/>
</dbReference>
<evidence type="ECO:0000313" key="3">
    <source>
        <dbReference type="EMBL" id="KAF9803433.1"/>
    </source>
</evidence>
<dbReference type="InterPro" id="IPR041577">
    <property type="entry name" value="RT_RNaseH_2"/>
</dbReference>
<reference evidence="3" key="1">
    <citation type="submission" date="2020-11" db="EMBL/GenBank/DDBJ databases">
        <authorList>
            <person name="Koelle M."/>
            <person name="Horta M.A.C."/>
            <person name="Nowrousian M."/>
            <person name="Ohm R.A."/>
            <person name="Benz P."/>
            <person name="Pilgard A."/>
        </authorList>
    </citation>
    <scope>NUCLEOTIDE SEQUENCE</scope>
    <source>
        <strain evidence="3">FPRL280</strain>
    </source>
</reference>
<dbReference type="GO" id="GO:0003824">
    <property type="term" value="F:catalytic activity"/>
    <property type="evidence" value="ECO:0007669"/>
    <property type="project" value="UniProtKB-KW"/>
</dbReference>
<name>A0A8H7NTY6_9APHY</name>
<dbReference type="Gene3D" id="3.10.10.10">
    <property type="entry name" value="HIV Type 1 Reverse Transcriptase, subunit A, domain 1"/>
    <property type="match status" value="1"/>
</dbReference>
<sequence>MTYLRKHNPEIDWAKGEWRYTRCPESCAPKARKTNHNPEDLQMAEFVASILNKDVEEEDADTTKWKSLIPEYLHEFGDIFSQKKLEQMPERKPYDHGIDFEEGAALPRPAKLYPMSPKERNSLDEWINDELRKGYIRKSKSPLASPVFFVKKHDGGLRLVVDYQKINDVTVKNCYPIPRIADLIDTLSQASIFTKINLRWGYNNVRIRKGDEWKTASITHQGLYEAIVMYFGFCNALETFQAMMNDILGDFIQGGKVIVYLDDIFICLNDLKEHRKLTKEVLKRLRENDLFAKPEKCSFEKSSIEYLGMIISKGHIEMDPKKLSGVAEWPRPTKVKQVQAFLGFANFYRRFIKDFAKYAKPLTTLTKKDQPWVWDVAQEEAFNGLKETFTSAPILRIPDTTSPFRLETDASDFATGAVLSQLDPTDKLWHPVAFYSKSLDVHQRNYEIYDKEMLAII</sequence>
<comment type="caution">
    <text evidence="3">The sequence shown here is derived from an EMBL/GenBank/DDBJ whole genome shotgun (WGS) entry which is preliminary data.</text>
</comment>
<protein>
    <recommendedName>
        <fullName evidence="2">Reverse transcriptase domain-containing protein</fullName>
    </recommendedName>
</protein>
<dbReference type="FunFam" id="3.30.70.270:FF:000020">
    <property type="entry name" value="Transposon Tf2-6 polyprotein-like Protein"/>
    <property type="match status" value="1"/>
</dbReference>
<dbReference type="Pfam" id="PF17919">
    <property type="entry name" value="RT_RNaseH_2"/>
    <property type="match status" value="1"/>
</dbReference>
<evidence type="ECO:0000259" key="2">
    <source>
        <dbReference type="PROSITE" id="PS50878"/>
    </source>
</evidence>
<dbReference type="Gene3D" id="3.10.20.370">
    <property type="match status" value="1"/>
</dbReference>
<dbReference type="InterPro" id="IPR043502">
    <property type="entry name" value="DNA/RNA_pol_sf"/>
</dbReference>
<proteinExistence type="predicted"/>
<dbReference type="Proteomes" id="UP000639403">
    <property type="component" value="Unassembled WGS sequence"/>
</dbReference>
<dbReference type="SUPFAM" id="SSF56672">
    <property type="entry name" value="DNA/RNA polymerases"/>
    <property type="match status" value="1"/>
</dbReference>
<dbReference type="InterPro" id="IPR050951">
    <property type="entry name" value="Retrovirus_Pol_polyprotein"/>
</dbReference>
<dbReference type="PROSITE" id="PS50878">
    <property type="entry name" value="RT_POL"/>
    <property type="match status" value="1"/>
</dbReference>
<dbReference type="EMBL" id="JADOXO010000512">
    <property type="protein sequence ID" value="KAF9803433.1"/>
    <property type="molecule type" value="Genomic_DNA"/>
</dbReference>
<evidence type="ECO:0000256" key="1">
    <source>
        <dbReference type="ARBA" id="ARBA00023268"/>
    </source>
</evidence>
<gene>
    <name evidence="3" type="ORF">IEO21_09695</name>
</gene>
<accession>A0A8H7NTY6</accession>
<dbReference type="InterPro" id="IPR000477">
    <property type="entry name" value="RT_dom"/>
</dbReference>